<dbReference type="AlphaFoldDB" id="A0AAD9PUC1"/>
<dbReference type="PANTHER" id="PTHR40637">
    <property type="entry name" value="ESSS SUBUNIT OF NADH:UBIQUINONE OXIDOREDUCTASE (COMPLEX I) PROTEIN"/>
    <property type="match status" value="1"/>
</dbReference>
<organism evidence="2 3">
    <name type="scientific">Acropora cervicornis</name>
    <name type="common">Staghorn coral</name>
    <dbReference type="NCBI Taxonomy" id="6130"/>
    <lineage>
        <taxon>Eukaryota</taxon>
        <taxon>Metazoa</taxon>
        <taxon>Cnidaria</taxon>
        <taxon>Anthozoa</taxon>
        <taxon>Hexacorallia</taxon>
        <taxon>Scleractinia</taxon>
        <taxon>Astrocoeniina</taxon>
        <taxon>Acroporidae</taxon>
        <taxon>Acropora</taxon>
    </lineage>
</organism>
<protein>
    <recommendedName>
        <fullName evidence="4">NADH dehydrogenase [ubiquinone] 1 beta subcomplex subunit 11, mitochondrial</fullName>
    </recommendedName>
</protein>
<reference evidence="2" key="1">
    <citation type="journal article" date="2023" name="G3 (Bethesda)">
        <title>Whole genome assembly and annotation of the endangered Caribbean coral Acropora cervicornis.</title>
        <authorList>
            <person name="Selwyn J.D."/>
            <person name="Vollmer S.V."/>
        </authorList>
    </citation>
    <scope>NUCLEOTIDE SEQUENCE</scope>
    <source>
        <strain evidence="2">K2</strain>
    </source>
</reference>
<sequence length="84" mass="10362">MAARLVRRFVCLSRQNATKESGFTRKMSIFTRYREPPNGFLFNEKPLKPGEKRQWEEWEEPWYRWWSLILVVMPVLFYYKPDTK</sequence>
<comment type="caution">
    <text evidence="2">The sequence shown here is derived from an EMBL/GenBank/DDBJ whole genome shotgun (WGS) entry which is preliminary data.</text>
</comment>
<dbReference type="PANTHER" id="PTHR40637:SF1">
    <property type="entry name" value="ESSS SUBUNIT OF NADH:UBIQUINONE OXIDOREDUCTASE (COMPLEX I) PROTEIN"/>
    <property type="match status" value="1"/>
</dbReference>
<reference evidence="2" key="2">
    <citation type="journal article" date="2023" name="Science">
        <title>Genomic signatures of disease resistance in endangered staghorn corals.</title>
        <authorList>
            <person name="Vollmer S.V."/>
            <person name="Selwyn J.D."/>
            <person name="Despard B.A."/>
            <person name="Roesel C.L."/>
        </authorList>
    </citation>
    <scope>NUCLEOTIDE SEQUENCE</scope>
    <source>
        <strain evidence="2">K2</strain>
    </source>
</reference>
<keyword evidence="1" id="KW-1133">Transmembrane helix</keyword>
<dbReference type="Proteomes" id="UP001249851">
    <property type="component" value="Unassembled WGS sequence"/>
</dbReference>
<keyword evidence="1" id="KW-0812">Transmembrane</keyword>
<evidence type="ECO:0000313" key="3">
    <source>
        <dbReference type="Proteomes" id="UP001249851"/>
    </source>
</evidence>
<evidence type="ECO:0000256" key="1">
    <source>
        <dbReference type="SAM" id="Phobius"/>
    </source>
</evidence>
<proteinExistence type="predicted"/>
<name>A0AAD9PUC1_ACRCE</name>
<dbReference type="EMBL" id="JARQWQ010000137">
    <property type="protein sequence ID" value="KAK2548815.1"/>
    <property type="molecule type" value="Genomic_DNA"/>
</dbReference>
<feature type="transmembrane region" description="Helical" evidence="1">
    <location>
        <begin position="62"/>
        <end position="79"/>
    </location>
</feature>
<keyword evidence="1" id="KW-0472">Membrane</keyword>
<evidence type="ECO:0000313" key="2">
    <source>
        <dbReference type="EMBL" id="KAK2548815.1"/>
    </source>
</evidence>
<accession>A0AAD9PUC1</accession>
<gene>
    <name evidence="2" type="ORF">P5673_030857</name>
</gene>
<keyword evidence="3" id="KW-1185">Reference proteome</keyword>
<evidence type="ECO:0008006" key="4">
    <source>
        <dbReference type="Google" id="ProtNLM"/>
    </source>
</evidence>